<accession>A0A5S4HA04</accession>
<sequence>MADHTETAAMSVGCPPDSKAVVTDRGSGMSETTLQCPKCESKLDTHERHGVVIEECPGCKGVFLDRGELEQLIDAESRYLAELPDEVNPETTYQGRHRRGIVERIFSGEA</sequence>
<protein>
    <recommendedName>
        <fullName evidence="2">Transcription factor zinc-finger domain-containing protein</fullName>
    </recommendedName>
</protein>
<dbReference type="OrthoDB" id="9814037at2"/>
<evidence type="ECO:0000259" key="2">
    <source>
        <dbReference type="Pfam" id="PF13453"/>
    </source>
</evidence>
<dbReference type="AlphaFoldDB" id="A0A5S4HA04"/>
<feature type="domain" description="Transcription factor zinc-finger" evidence="2">
    <location>
        <begin position="35"/>
        <end position="74"/>
    </location>
</feature>
<dbReference type="InterPro" id="IPR027392">
    <property type="entry name" value="TF_Znf"/>
</dbReference>
<feature type="region of interest" description="Disordered" evidence="1">
    <location>
        <begin position="1"/>
        <end position="33"/>
    </location>
</feature>
<dbReference type="Proteomes" id="UP000305238">
    <property type="component" value="Unassembled WGS sequence"/>
</dbReference>
<proteinExistence type="predicted"/>
<dbReference type="EMBL" id="VCKZ01000019">
    <property type="protein sequence ID" value="TMR41574.1"/>
    <property type="molecule type" value="Genomic_DNA"/>
</dbReference>
<keyword evidence="4" id="KW-1185">Reference proteome</keyword>
<dbReference type="Pfam" id="PF13453">
    <property type="entry name" value="Zn_ribbon_TFIIB"/>
    <property type="match status" value="1"/>
</dbReference>
<reference evidence="3 4" key="1">
    <citation type="submission" date="2019-05" db="EMBL/GenBank/DDBJ databases">
        <title>Draft genome sequence of Actinomadura geliboluensis A8036.</title>
        <authorList>
            <person name="Saricaoglu S."/>
            <person name="Isik K."/>
        </authorList>
    </citation>
    <scope>NUCLEOTIDE SEQUENCE [LARGE SCALE GENOMIC DNA]</scope>
    <source>
        <strain evidence="3 4">A8036</strain>
    </source>
</reference>
<gene>
    <name evidence="3" type="ORF">ETD96_05095</name>
</gene>
<evidence type="ECO:0000313" key="4">
    <source>
        <dbReference type="Proteomes" id="UP000305238"/>
    </source>
</evidence>
<comment type="caution">
    <text evidence="3">The sequence shown here is derived from an EMBL/GenBank/DDBJ whole genome shotgun (WGS) entry which is preliminary data.</text>
</comment>
<evidence type="ECO:0000256" key="1">
    <source>
        <dbReference type="SAM" id="MobiDB-lite"/>
    </source>
</evidence>
<evidence type="ECO:0000313" key="3">
    <source>
        <dbReference type="EMBL" id="TMR41574.1"/>
    </source>
</evidence>
<organism evidence="3 4">
    <name type="scientific">Actinomadura geliboluensis</name>
    <dbReference type="NCBI Taxonomy" id="882440"/>
    <lineage>
        <taxon>Bacteria</taxon>
        <taxon>Bacillati</taxon>
        <taxon>Actinomycetota</taxon>
        <taxon>Actinomycetes</taxon>
        <taxon>Streptosporangiales</taxon>
        <taxon>Thermomonosporaceae</taxon>
        <taxon>Actinomadura</taxon>
    </lineage>
</organism>
<name>A0A5S4HA04_9ACTN</name>